<reference evidence="1 2" key="1">
    <citation type="submission" date="2020-08" db="EMBL/GenBank/DDBJ databases">
        <title>Genomic Encyclopedia of Type Strains, Phase IV (KMG-V): Genome sequencing to study the core and pangenomes of soil and plant-associated prokaryotes.</title>
        <authorList>
            <person name="Whitman W."/>
        </authorList>
    </citation>
    <scope>NUCLEOTIDE SEQUENCE [LARGE SCALE GENOMIC DNA]</scope>
    <source>
        <strain evidence="1 2">X5P3</strain>
    </source>
</reference>
<dbReference type="RefSeq" id="WP_260331122.1">
    <property type="nucleotide sequence ID" value="NZ_JACHIO010000013.1"/>
</dbReference>
<dbReference type="Proteomes" id="UP000584867">
    <property type="component" value="Unassembled WGS sequence"/>
</dbReference>
<organism evidence="1 2">
    <name type="scientific">Granulicella mallensis</name>
    <dbReference type="NCBI Taxonomy" id="940614"/>
    <lineage>
        <taxon>Bacteria</taxon>
        <taxon>Pseudomonadati</taxon>
        <taxon>Acidobacteriota</taxon>
        <taxon>Terriglobia</taxon>
        <taxon>Terriglobales</taxon>
        <taxon>Acidobacteriaceae</taxon>
        <taxon>Granulicella</taxon>
    </lineage>
</organism>
<name>A0A7W7ZSJ4_9BACT</name>
<sequence length="518" mass="59343">MYRPVPRNEISDAVVHLRELHRQFTPSNDRERYAFERRELITKNLLSNLRRTGDHPTLSLLLEIADIFSLTIEGAHRLFGYDLGGIREYELRLNGSRTHIVESYAFERDLLVDLPLELASSEAYTSDATLGELVRSWQRDIPMRALKGPAWRRPGTFYVHVGTEDSLGSSLPPGAMALVEPIEEAEARQPNPRSIYLLQFTNGYRCSRCVVTRGRLQLLNSERSYSGPQEFAYPKSVRVAGRIRMFSVSLPLPEYSQGSLARYEGSAALILPWEHRTRDSLLATGYRRFRRSRDEEQMVRKFLQTKLQSNFSDRTWRRYRSPSSSEPHVPALLQLTLAHFARYTDSLQAGGYIIRDTNRFSLDTLLAAKNYGDLLIPRQAARAPMPTEVWETRQREFVEWPPLLAVKFPQLSLWDDRVIRLAQGSPIRGLHPQIAPGSWMLLEKLPATPNTRSDESKKGWSRPIYVLRRGVEILCGHLERDGNRFALLSNNREGGVKVTFYPDELRNVSRVSGVAIPI</sequence>
<accession>A0A7W7ZSJ4</accession>
<comment type="caution">
    <text evidence="1">The sequence shown here is derived from an EMBL/GenBank/DDBJ whole genome shotgun (WGS) entry which is preliminary data.</text>
</comment>
<evidence type="ECO:0000313" key="2">
    <source>
        <dbReference type="Proteomes" id="UP000584867"/>
    </source>
</evidence>
<proteinExistence type="predicted"/>
<protein>
    <submittedName>
        <fullName evidence="1">Uncharacterized protein</fullName>
    </submittedName>
</protein>
<gene>
    <name evidence="1" type="ORF">HDF15_003339</name>
</gene>
<evidence type="ECO:0000313" key="1">
    <source>
        <dbReference type="EMBL" id="MBB5064977.1"/>
    </source>
</evidence>
<dbReference type="AlphaFoldDB" id="A0A7W7ZSJ4"/>
<dbReference type="EMBL" id="JACHIO010000013">
    <property type="protein sequence ID" value="MBB5064977.1"/>
    <property type="molecule type" value="Genomic_DNA"/>
</dbReference>